<feature type="transmembrane region" description="Helical" evidence="1">
    <location>
        <begin position="37"/>
        <end position="55"/>
    </location>
</feature>
<dbReference type="RefSeq" id="WP_015989335.1">
    <property type="nucleotide sequence ID" value="NZ_CP032342.1"/>
</dbReference>
<reference evidence="4 5" key="2">
    <citation type="submission" date="2018-09" db="EMBL/GenBank/DDBJ databases">
        <title>Whole genome based analysis of evolution and adaptive divergence in Indian and Brazilian strains of Azospirillum brasilense.</title>
        <authorList>
            <person name="Singh C."/>
            <person name="Tripathi A.K."/>
        </authorList>
    </citation>
    <scope>NUCLEOTIDE SEQUENCE [LARGE SCALE GENOMIC DNA]</scope>
    <source>
        <strain evidence="4 5">MTCC4038</strain>
        <plasmid evidence="4 5">p3</plasmid>
    </source>
</reference>
<name>Q6QW59_AZOBR</name>
<accession>Q6QW59</accession>
<feature type="transmembrane region" description="Helical" evidence="1">
    <location>
        <begin position="12"/>
        <end position="31"/>
    </location>
</feature>
<dbReference type="EMBL" id="AY523974">
    <property type="protein sequence ID" value="AAS83061.1"/>
    <property type="molecule type" value="Genomic_DNA"/>
</dbReference>
<dbReference type="EMBL" id="CP032342">
    <property type="protein sequence ID" value="QCO12854.1"/>
    <property type="molecule type" value="Genomic_DNA"/>
</dbReference>
<proteinExistence type="predicted"/>
<keyword evidence="1" id="KW-0472">Membrane</keyword>
<dbReference type="Proteomes" id="UP000298774">
    <property type="component" value="Plasmid p3"/>
</dbReference>
<keyword evidence="1" id="KW-1133">Transmembrane helix</keyword>
<evidence type="ECO:0000313" key="3">
    <source>
        <dbReference type="EMBL" id="MDX5949723.1"/>
    </source>
</evidence>
<evidence type="ECO:0000313" key="4">
    <source>
        <dbReference type="EMBL" id="QCO12854.1"/>
    </source>
</evidence>
<geneLocation type="plasmid" evidence="4 5">
    <name>p3</name>
</geneLocation>
<evidence type="ECO:0000313" key="6">
    <source>
        <dbReference type="Proteomes" id="UP001277471"/>
    </source>
</evidence>
<evidence type="ECO:0000313" key="2">
    <source>
        <dbReference type="EMBL" id="AAS83061.1"/>
    </source>
</evidence>
<keyword evidence="6" id="KW-1185">Reference proteome</keyword>
<gene>
    <name evidence="4" type="ORF">D3868_27995</name>
    <name evidence="2" type="ORF">pRhico073</name>
    <name evidence="3" type="ORF">SIM66_00675</name>
</gene>
<evidence type="ECO:0000313" key="5">
    <source>
        <dbReference type="Proteomes" id="UP000298774"/>
    </source>
</evidence>
<evidence type="ECO:0000256" key="1">
    <source>
        <dbReference type="SAM" id="Phobius"/>
    </source>
</evidence>
<reference evidence="3 6" key="3">
    <citation type="submission" date="2023-11" db="EMBL/GenBank/DDBJ databases">
        <title>MicrobeMod: A computational toolkit for identifying prokaryotic methylation and restriction-modification with nanopore sequencing.</title>
        <authorList>
            <person name="Crits-Christoph A."/>
            <person name="Kang S.C."/>
            <person name="Lee H."/>
            <person name="Ostrov N."/>
        </authorList>
    </citation>
    <scope>NUCLEOTIDE SEQUENCE [LARGE SCALE GENOMIC DNA]</scope>
    <source>
        <strain evidence="3 6">ATCC 29145</strain>
    </source>
</reference>
<protein>
    <submittedName>
        <fullName evidence="2">Putative prophage protein</fullName>
    </submittedName>
</protein>
<geneLocation type="plasmid" evidence="2">
    <name>90 MDa</name>
</geneLocation>
<keyword evidence="2" id="KW-0614">Plasmid</keyword>
<organism evidence="2">
    <name type="scientific">Azospirillum brasilense</name>
    <dbReference type="NCBI Taxonomy" id="192"/>
    <lineage>
        <taxon>Bacteria</taxon>
        <taxon>Pseudomonadati</taxon>
        <taxon>Pseudomonadota</taxon>
        <taxon>Alphaproteobacteria</taxon>
        <taxon>Rhodospirillales</taxon>
        <taxon>Azospirillaceae</taxon>
        <taxon>Azospirillum</taxon>
    </lineage>
</organism>
<dbReference type="Proteomes" id="UP001277471">
    <property type="component" value="Unassembled WGS sequence"/>
</dbReference>
<dbReference type="AlphaFoldDB" id="Q6QW59"/>
<dbReference type="GeneID" id="56447875"/>
<sequence length="59" mass="5903">MAQRETKGRLAAALSDLCALAGAGLVSYGAWLVYEPAGFIVSGAILLGVGVIGALRKGV</sequence>
<dbReference type="EMBL" id="JAWXYC010000001">
    <property type="protein sequence ID" value="MDX5949723.1"/>
    <property type="molecule type" value="Genomic_DNA"/>
</dbReference>
<reference evidence="2" key="1">
    <citation type="journal article" date="2004" name="FEMS Microbiol. Lett.">
        <title>Annotation of the pRhico plasmid of Azospirillum brasilense reveals its role in determining the outer surface composition.</title>
        <authorList>
            <person name="Vanbleu E."/>
            <person name="Marchal K."/>
            <person name="Lambrecht M."/>
            <person name="Mathys J."/>
            <person name="Vanderleyden J."/>
        </authorList>
    </citation>
    <scope>NUCLEOTIDE SEQUENCE</scope>
    <source>
        <plasmid evidence="2">90 MDa</plasmid>
    </source>
</reference>
<keyword evidence="1" id="KW-0812">Transmembrane</keyword>